<feature type="transmembrane region" description="Helical" evidence="1">
    <location>
        <begin position="259"/>
        <end position="281"/>
    </location>
</feature>
<feature type="transmembrane region" description="Helical" evidence="1">
    <location>
        <begin position="211"/>
        <end position="229"/>
    </location>
</feature>
<protein>
    <submittedName>
        <fullName evidence="2">Uncharacterized protein</fullName>
    </submittedName>
</protein>
<name>A0A8H6YSB7_9AGAR</name>
<gene>
    <name evidence="2" type="ORF">MSAN_01055200</name>
</gene>
<organism evidence="2 3">
    <name type="scientific">Mycena sanguinolenta</name>
    <dbReference type="NCBI Taxonomy" id="230812"/>
    <lineage>
        <taxon>Eukaryota</taxon>
        <taxon>Fungi</taxon>
        <taxon>Dikarya</taxon>
        <taxon>Basidiomycota</taxon>
        <taxon>Agaricomycotina</taxon>
        <taxon>Agaricomycetes</taxon>
        <taxon>Agaricomycetidae</taxon>
        <taxon>Agaricales</taxon>
        <taxon>Marasmiineae</taxon>
        <taxon>Mycenaceae</taxon>
        <taxon>Mycena</taxon>
    </lineage>
</organism>
<feature type="transmembrane region" description="Helical" evidence="1">
    <location>
        <begin position="82"/>
        <end position="99"/>
    </location>
</feature>
<proteinExistence type="predicted"/>
<keyword evidence="1" id="KW-0472">Membrane</keyword>
<dbReference type="OrthoDB" id="5389493at2759"/>
<feature type="transmembrane region" description="Helical" evidence="1">
    <location>
        <begin position="171"/>
        <end position="190"/>
    </location>
</feature>
<evidence type="ECO:0000313" key="2">
    <source>
        <dbReference type="EMBL" id="KAF7363967.1"/>
    </source>
</evidence>
<evidence type="ECO:0000256" key="1">
    <source>
        <dbReference type="SAM" id="Phobius"/>
    </source>
</evidence>
<dbReference type="EMBL" id="JACAZH010000007">
    <property type="protein sequence ID" value="KAF7363967.1"/>
    <property type="molecule type" value="Genomic_DNA"/>
</dbReference>
<sequence length="334" mass="36642">MPTNYAQILGIQNKWAPIVFAVIYFLVMVYYLVQAIRRHAWVYGGLAFFSALRVVSFSLRAAIANNHRNDAFNGPMATAYEVLYNIGYFSILLSAHRMLHDRRWMSKINNARSKGRSTLPYRLMGGFHKGRIMELLLFLSIILGAVGVAYSLGTNTGRTELGYKLNDASTYLFLVATLAIVFGTFIVIHSERLLRGSVLTSQPSVGTSEHVILLIISALLLLRILFYASTVHQRATGQPTPTSAASSSIKQTAQGNEHLWYPLAALAELLVVLLFLTPKLVPLRSMVMRHRRDNANGFNEKNNNTTGAGYTAGDNAATGGLGAADHAHNGLSAV</sequence>
<evidence type="ECO:0000313" key="3">
    <source>
        <dbReference type="Proteomes" id="UP000623467"/>
    </source>
</evidence>
<comment type="caution">
    <text evidence="2">The sequence shown here is derived from an EMBL/GenBank/DDBJ whole genome shotgun (WGS) entry which is preliminary data.</text>
</comment>
<dbReference type="AlphaFoldDB" id="A0A8H6YSB7"/>
<feature type="transmembrane region" description="Helical" evidence="1">
    <location>
        <begin position="40"/>
        <end position="62"/>
    </location>
</feature>
<accession>A0A8H6YSB7</accession>
<keyword evidence="1" id="KW-0812">Transmembrane</keyword>
<dbReference type="PANTHER" id="PTHR42109:SF2">
    <property type="entry name" value="INTEGRAL MEMBRANE PROTEIN"/>
    <property type="match status" value="1"/>
</dbReference>
<feature type="transmembrane region" description="Helical" evidence="1">
    <location>
        <begin position="132"/>
        <end position="151"/>
    </location>
</feature>
<dbReference type="Proteomes" id="UP000623467">
    <property type="component" value="Unassembled WGS sequence"/>
</dbReference>
<keyword evidence="3" id="KW-1185">Reference proteome</keyword>
<keyword evidence="1" id="KW-1133">Transmembrane helix</keyword>
<reference evidence="2" key="1">
    <citation type="submission" date="2020-05" db="EMBL/GenBank/DDBJ databases">
        <title>Mycena genomes resolve the evolution of fungal bioluminescence.</title>
        <authorList>
            <person name="Tsai I.J."/>
        </authorList>
    </citation>
    <scope>NUCLEOTIDE SEQUENCE</scope>
    <source>
        <strain evidence="2">160909Yilan</strain>
    </source>
</reference>
<dbReference type="PANTHER" id="PTHR42109">
    <property type="entry name" value="UNPLACED GENOMIC SCAFFOLD UM_SCAF_CONTIG_1.265, WHOLE GENOME SHOTGUN SEQUENCE"/>
    <property type="match status" value="1"/>
</dbReference>
<feature type="transmembrane region" description="Helical" evidence="1">
    <location>
        <begin position="15"/>
        <end position="33"/>
    </location>
</feature>